<evidence type="ECO:0000313" key="3">
    <source>
        <dbReference type="Proteomes" id="UP001272137"/>
    </source>
</evidence>
<name>A0AAW9CTP3_BURTH</name>
<accession>A0AAW9CTP3</accession>
<reference evidence="2" key="1">
    <citation type="submission" date="2018-08" db="EMBL/GenBank/DDBJ databases">
        <title>Identification of Burkholderia cepacia strains that express a Burkholderia pseudomallei-like capsular polysaccharide.</title>
        <authorList>
            <person name="Burtnick M.N."/>
            <person name="Vongsouvath M."/>
            <person name="Newton P."/>
            <person name="Wuthiekanun V."/>
            <person name="Limmathurotsakul D."/>
            <person name="Brett P.J."/>
            <person name="Chantratita N."/>
            <person name="Dance D.A."/>
        </authorList>
    </citation>
    <scope>NUCLEOTIDE SEQUENCE</scope>
    <source>
        <strain evidence="2">SBXCC001</strain>
    </source>
</reference>
<evidence type="ECO:0000313" key="2">
    <source>
        <dbReference type="EMBL" id="MDW9253792.1"/>
    </source>
</evidence>
<dbReference type="EMBL" id="QXCT01000002">
    <property type="protein sequence ID" value="MDW9253792.1"/>
    <property type="molecule type" value="Genomic_DNA"/>
</dbReference>
<feature type="region of interest" description="Disordered" evidence="1">
    <location>
        <begin position="1"/>
        <end position="22"/>
    </location>
</feature>
<sequence length="37" mass="3926">MRACDARGSTRAQQKQKPRRSGAFCCAAKSRAALTAA</sequence>
<dbReference type="Proteomes" id="UP001272137">
    <property type="component" value="Unassembled WGS sequence"/>
</dbReference>
<proteinExistence type="predicted"/>
<dbReference type="AlphaFoldDB" id="A0AAW9CTP3"/>
<organism evidence="2 3">
    <name type="scientific">Burkholderia thailandensis</name>
    <dbReference type="NCBI Taxonomy" id="57975"/>
    <lineage>
        <taxon>Bacteria</taxon>
        <taxon>Pseudomonadati</taxon>
        <taxon>Pseudomonadota</taxon>
        <taxon>Betaproteobacteria</taxon>
        <taxon>Burkholderiales</taxon>
        <taxon>Burkholderiaceae</taxon>
        <taxon>Burkholderia</taxon>
        <taxon>pseudomallei group</taxon>
    </lineage>
</organism>
<protein>
    <submittedName>
        <fullName evidence="2">Uncharacterized protein</fullName>
    </submittedName>
</protein>
<evidence type="ECO:0000256" key="1">
    <source>
        <dbReference type="SAM" id="MobiDB-lite"/>
    </source>
</evidence>
<gene>
    <name evidence="2" type="ORF">C7S16_4077</name>
</gene>
<comment type="caution">
    <text evidence="2">The sequence shown here is derived from an EMBL/GenBank/DDBJ whole genome shotgun (WGS) entry which is preliminary data.</text>
</comment>